<dbReference type="GO" id="GO:0005524">
    <property type="term" value="F:ATP binding"/>
    <property type="evidence" value="ECO:0007669"/>
    <property type="project" value="UniProtKB-KW"/>
</dbReference>
<accession>G0U3D1</accession>
<feature type="active site" description="Glycyl thioester intermediate" evidence="11">
    <location>
        <position position="708"/>
    </location>
</feature>
<evidence type="ECO:0000256" key="2">
    <source>
        <dbReference type="ARBA" id="ARBA00004718"/>
    </source>
</evidence>
<evidence type="ECO:0000259" key="13">
    <source>
        <dbReference type="Pfam" id="PF10585"/>
    </source>
</evidence>
<dbReference type="InterPro" id="IPR042302">
    <property type="entry name" value="E1_FCCH_sf"/>
</dbReference>
<dbReference type="AlphaFoldDB" id="G0U3D1"/>
<dbReference type="PRINTS" id="PR01849">
    <property type="entry name" value="UBIQUITINACT"/>
</dbReference>
<evidence type="ECO:0000259" key="12">
    <source>
        <dbReference type="Pfam" id="PF00899"/>
    </source>
</evidence>
<dbReference type="InterPro" id="IPR042063">
    <property type="entry name" value="Ubi_acti_E1_SCCH"/>
</dbReference>
<dbReference type="FunFam" id="1.10.10.2660:FF:000004">
    <property type="entry name" value="Ubiquitin activating enzyme 1"/>
    <property type="match status" value="1"/>
</dbReference>
<dbReference type="InterPro" id="IPR035985">
    <property type="entry name" value="Ubiquitin-activating_enz"/>
</dbReference>
<sequence>MSKQQRDCSFNCPEFYENDRIKFLRKELPSYLIESSTCTFAVRSKMPASSTSGTGASGLTAIDSRFLDQQSRTIGTYGLETMAKLISFKVLIVGCGGVGIEAAKNLALAGVHSIILYDPKKAEAKDMGVNFAITEATLQAGLTRAEASKRFVAELNPNLSVRAVDAINEDVVGDVHAMVYTSAAPDLTMETLTKWDTFCHSHSPAISFIFAFQGGALASVFANHGPKFTVKDVDGRPMIQKSILEVLTKTDKTGASYTRIRYETPEGQTPGALRDYTQVKFSDVKGLVKANGESINGSIFDGVVCTCDPRNTVRIYPSLESQGFSMYETAGFIHEMKEKKELQFRKLSDALSHPGQFVPVSPMMDGSEESQCHIALHAILCFVDKHHRLPALHDAAEAEEVVSFAKNINERNKSAKASVKQEEYSMHIQPKNSEFPSRMAPPPPPTPLCIDTLDETFVRTQSLVVAAELQPLCAVLGAIVAQEIVKITGKYTPICQWFHFQCSSLLADSSVYVNSKDEYTLNNSRYEHLVAILGKKFQNKLNNLKIFMVGCGALGCENIKNFALCGMSCGPSGAFVVTDNDRIEVSNLSRQFLFREENVGQPKSSVAAERMRSINKEARADPRQDYVGPNTEHLYHDRFWSGLDVVVNALDNMETRLYVDKQCVNFHKILVEAGTMGTGGNVDIIVPGKTTSYSDGGAADSTGGIPMCTLRNFPYTPDHCTEWARAQFDDLFVSPMQAVGQLLESPAAFSERVNNELNGAQSAGERLSLVEKNLTSLNGLQKVLSVINTGVNIEKCVQCAWEVMFHLFRDRILDLQRSFPVDAKKKNGEKFWSGHRKYPTPLNVDLATVVSNADVVDFLISTSNLFACMYGVHPPKHEPRFNDPKNRWMQRYRTTEWLSGVMKNMKVPAYQPGAVDGLDDDTLQSMEKRNDDKAGESKEEQLKKLLRSIVAMAEKCRNVKTVPLDFEKDDDDNFHIDFVAAASNLRARNYDIPTQERFKVKLVAGKIIPAIATTTATVTGLALIEYFKALLGNDISSLRNGMIDVGTNNYVLFERDPPLKNRTQVVSTYLPEQDYTYKKRIVRLPEGFTKYDMIEIPITRTTTVFQFSTELEKKLNALLPKGKDMHCEVIAIGVGKGSLWNGSKKHPNAERSLMDVIEQQKANEVGGKLPHPFWENRTQFCDLVVTVSLDGDDDDVDDVDVETATVLLRIQ</sequence>
<evidence type="ECO:0000256" key="7">
    <source>
        <dbReference type="ARBA" id="ARBA00022786"/>
    </source>
</evidence>
<dbReference type="Gene3D" id="2.40.30.180">
    <property type="entry name" value="Ubiquitin-activating enzyme E1, FCCH domain"/>
    <property type="match status" value="1"/>
</dbReference>
<keyword evidence="8" id="KW-0067">ATP-binding</keyword>
<keyword evidence="5" id="KW-0436">Ligase</keyword>
<evidence type="ECO:0000256" key="10">
    <source>
        <dbReference type="ARBA" id="ARBA00044354"/>
    </source>
</evidence>
<feature type="domain" description="Ubiquitin-activating enzyme E1 four-helix bundle" evidence="14">
    <location>
        <begin position="340"/>
        <end position="409"/>
    </location>
</feature>
<reference evidence="15" key="1">
    <citation type="journal article" date="2012" name="Proc. Natl. Acad. Sci. U.S.A.">
        <title>Antigenic diversity is generated by distinct evolutionary mechanisms in African trypanosome species.</title>
        <authorList>
            <person name="Jackson A.P."/>
            <person name="Berry A."/>
            <person name="Aslett M."/>
            <person name="Allison H.C."/>
            <person name="Burton P."/>
            <person name="Vavrova-Anderson J."/>
            <person name="Brown R."/>
            <person name="Browne H."/>
            <person name="Corton N."/>
            <person name="Hauser H."/>
            <person name="Gamble J."/>
            <person name="Gilderthorp R."/>
            <person name="Marcello L."/>
            <person name="McQuillan J."/>
            <person name="Otto T.D."/>
            <person name="Quail M.A."/>
            <person name="Sanders M.J."/>
            <person name="van Tonder A."/>
            <person name="Ginger M.L."/>
            <person name="Field M.C."/>
            <person name="Barry J.D."/>
            <person name="Hertz-Fowler C."/>
            <person name="Berriman M."/>
        </authorList>
    </citation>
    <scope>NUCLEOTIDE SEQUENCE</scope>
    <source>
        <strain evidence="15">Y486</strain>
    </source>
</reference>
<dbReference type="Pfam" id="PF10585">
    <property type="entry name" value="UBA_E1_SCCH"/>
    <property type="match status" value="1"/>
</dbReference>
<evidence type="ECO:0000256" key="1">
    <source>
        <dbReference type="ARBA" id="ARBA00004123"/>
    </source>
</evidence>
<dbReference type="InterPro" id="IPR033127">
    <property type="entry name" value="UBQ-activ_enz_E1_Cys_AS"/>
</dbReference>
<dbReference type="GO" id="GO:0031510">
    <property type="term" value="C:SUMO activating enzyme complex"/>
    <property type="evidence" value="ECO:0007669"/>
    <property type="project" value="TreeGrafter"/>
</dbReference>
<dbReference type="InterPro" id="IPR019572">
    <property type="entry name" value="UBA_E1_SCCH"/>
</dbReference>
<evidence type="ECO:0000313" key="15">
    <source>
        <dbReference type="EMBL" id="CCC50787.1"/>
    </source>
</evidence>
<keyword evidence="6" id="KW-0547">Nucleotide-binding</keyword>
<dbReference type="Pfam" id="PF00899">
    <property type="entry name" value="ThiF"/>
    <property type="match status" value="2"/>
</dbReference>
<dbReference type="UniPathway" id="UPA00143"/>
<comment type="similarity">
    <text evidence="4">Belongs to the ubiquitin-activating E1 family.</text>
</comment>
<feature type="domain" description="THIF-type NAD/FAD binding fold" evidence="12">
    <location>
        <begin position="530"/>
        <end position="1044"/>
    </location>
</feature>
<dbReference type="GO" id="GO:0016567">
    <property type="term" value="P:protein ubiquitination"/>
    <property type="evidence" value="ECO:0007669"/>
    <property type="project" value="UniProtKB-UniPathway"/>
</dbReference>
<dbReference type="InterPro" id="IPR045886">
    <property type="entry name" value="ThiF/MoeB/HesA"/>
</dbReference>
<dbReference type="PANTHER" id="PTHR10953">
    <property type="entry name" value="UBIQUITIN-ACTIVATING ENZYME E1"/>
    <property type="match status" value="1"/>
</dbReference>
<evidence type="ECO:0000256" key="4">
    <source>
        <dbReference type="ARBA" id="ARBA00005673"/>
    </source>
</evidence>
<evidence type="ECO:0000256" key="11">
    <source>
        <dbReference type="PROSITE-ProRule" id="PRU10132"/>
    </source>
</evidence>
<organism evidence="15">
    <name type="scientific">Trypanosoma vivax (strain Y486)</name>
    <dbReference type="NCBI Taxonomy" id="1055687"/>
    <lineage>
        <taxon>Eukaryota</taxon>
        <taxon>Discoba</taxon>
        <taxon>Euglenozoa</taxon>
        <taxon>Kinetoplastea</taxon>
        <taxon>Metakinetoplastina</taxon>
        <taxon>Trypanosomatida</taxon>
        <taxon>Trypanosomatidae</taxon>
        <taxon>Trypanosoma</taxon>
        <taxon>Duttonella</taxon>
    </lineage>
</organism>
<dbReference type="GO" id="GO:0019948">
    <property type="term" value="F:SUMO activating enzyme activity"/>
    <property type="evidence" value="ECO:0007669"/>
    <property type="project" value="TreeGrafter"/>
</dbReference>
<feature type="domain" description="THIF-type NAD/FAD binding fold" evidence="12">
    <location>
        <begin position="72"/>
        <end position="166"/>
    </location>
</feature>
<dbReference type="PANTHER" id="PTHR10953:SF162">
    <property type="entry name" value="SUMO-ACTIVATING ENZYME SUBUNIT 1"/>
    <property type="match status" value="1"/>
</dbReference>
<evidence type="ECO:0000256" key="6">
    <source>
        <dbReference type="ARBA" id="ARBA00022741"/>
    </source>
</evidence>
<dbReference type="GO" id="GO:0005737">
    <property type="term" value="C:cytoplasm"/>
    <property type="evidence" value="ECO:0007669"/>
    <property type="project" value="TreeGrafter"/>
</dbReference>
<comment type="pathway">
    <text evidence="3">Protein modification; protein ubiquitination.</text>
</comment>
<dbReference type="Gene3D" id="3.40.50.720">
    <property type="entry name" value="NAD(P)-binding Rossmann-like Domain"/>
    <property type="match status" value="1"/>
</dbReference>
<dbReference type="InterPro" id="IPR000594">
    <property type="entry name" value="ThiF_NAD_FAD-bd"/>
</dbReference>
<name>G0U3D1_TRYVY</name>
<dbReference type="VEuPathDB" id="TriTrypDB:TvY486_0906080"/>
<evidence type="ECO:0000256" key="8">
    <source>
        <dbReference type="ARBA" id="ARBA00022840"/>
    </source>
</evidence>
<dbReference type="GO" id="GO:0016925">
    <property type="term" value="P:protein sumoylation"/>
    <property type="evidence" value="ECO:0007669"/>
    <property type="project" value="TreeGrafter"/>
</dbReference>
<dbReference type="Pfam" id="PF16191">
    <property type="entry name" value="E1_4HB"/>
    <property type="match status" value="1"/>
</dbReference>
<dbReference type="EMBL" id="HE573025">
    <property type="protein sequence ID" value="CCC50787.1"/>
    <property type="molecule type" value="Genomic_DNA"/>
</dbReference>
<evidence type="ECO:0000259" key="14">
    <source>
        <dbReference type="Pfam" id="PF16191"/>
    </source>
</evidence>
<evidence type="ECO:0000256" key="9">
    <source>
        <dbReference type="ARBA" id="ARBA00023242"/>
    </source>
</evidence>
<dbReference type="Gene3D" id="3.40.50.12550">
    <property type="entry name" value="Ubiquitin-activating enzyme E1, inactive adenylation domain, subdomain 2"/>
    <property type="match status" value="1"/>
</dbReference>
<dbReference type="InterPro" id="IPR032420">
    <property type="entry name" value="E1_4HB"/>
</dbReference>
<keyword evidence="7" id="KW-0833">Ubl conjugation pathway</keyword>
<dbReference type="InterPro" id="IPR042449">
    <property type="entry name" value="Ub-E1_IAD_1"/>
</dbReference>
<dbReference type="InterPro" id="IPR000011">
    <property type="entry name" value="UBQ/SUMO-activ_enz_E1-like"/>
</dbReference>
<comment type="subcellular location">
    <subcellularLocation>
        <location evidence="1">Nucleus</location>
    </subcellularLocation>
</comment>
<dbReference type="Gene3D" id="1.10.10.2660">
    <property type="entry name" value="Ubiquitin-activating enzyme E1, SCCH domain"/>
    <property type="match status" value="1"/>
</dbReference>
<gene>
    <name evidence="15" type="ORF">TVY486_0906080</name>
</gene>
<feature type="domain" description="Ubiquitin-activating enzyme SCCH" evidence="13">
    <location>
        <begin position="714"/>
        <end position="1001"/>
    </location>
</feature>
<dbReference type="PROSITE" id="PS00865">
    <property type="entry name" value="UBIQUITIN_ACTIVAT_2"/>
    <property type="match status" value="1"/>
</dbReference>
<keyword evidence="9" id="KW-0539">Nucleus</keyword>
<dbReference type="Gene3D" id="3.50.50.80">
    <property type="entry name" value="Ubiquitin-activating enzyme E1, inactive adenylation domain, subdomain 1"/>
    <property type="match status" value="1"/>
</dbReference>
<proteinExistence type="inferred from homology"/>
<evidence type="ECO:0000256" key="3">
    <source>
        <dbReference type="ARBA" id="ARBA00004906"/>
    </source>
</evidence>
<dbReference type="SUPFAM" id="SSF69572">
    <property type="entry name" value="Activating enzymes of the ubiquitin-like proteins"/>
    <property type="match status" value="2"/>
</dbReference>
<comment type="pathway">
    <text evidence="2">Protein modification; protein sumoylation.</text>
</comment>
<protein>
    <recommendedName>
        <fullName evidence="10">Ubiquitin-like 1-activating enzyme E1A</fullName>
    </recommendedName>
</protein>
<evidence type="ECO:0000256" key="5">
    <source>
        <dbReference type="ARBA" id="ARBA00022598"/>
    </source>
</evidence>